<accession>A0A078JH53</accession>
<reference evidence="1 2" key="1">
    <citation type="journal article" date="2014" name="Science">
        <title>Plant genetics. Early allopolyploid evolution in the post-Neolithic Brassica napus oilseed genome.</title>
        <authorList>
            <person name="Chalhoub B."/>
            <person name="Denoeud F."/>
            <person name="Liu S."/>
            <person name="Parkin I.A."/>
            <person name="Tang H."/>
            <person name="Wang X."/>
            <person name="Chiquet J."/>
            <person name="Belcram H."/>
            <person name="Tong C."/>
            <person name="Samans B."/>
            <person name="Correa M."/>
            <person name="Da Silva C."/>
            <person name="Just J."/>
            <person name="Falentin C."/>
            <person name="Koh C.S."/>
            <person name="Le Clainche I."/>
            <person name="Bernard M."/>
            <person name="Bento P."/>
            <person name="Noel B."/>
            <person name="Labadie K."/>
            <person name="Alberti A."/>
            <person name="Charles M."/>
            <person name="Arnaud D."/>
            <person name="Guo H."/>
            <person name="Daviaud C."/>
            <person name="Alamery S."/>
            <person name="Jabbari K."/>
            <person name="Zhao M."/>
            <person name="Edger P.P."/>
            <person name="Chelaifa H."/>
            <person name="Tack D."/>
            <person name="Lassalle G."/>
            <person name="Mestiri I."/>
            <person name="Schnel N."/>
            <person name="Le Paslier M.C."/>
            <person name="Fan G."/>
            <person name="Renault V."/>
            <person name="Bayer P.E."/>
            <person name="Golicz A.A."/>
            <person name="Manoli S."/>
            <person name="Lee T.H."/>
            <person name="Thi V.H."/>
            <person name="Chalabi S."/>
            <person name="Hu Q."/>
            <person name="Fan C."/>
            <person name="Tollenaere R."/>
            <person name="Lu Y."/>
            <person name="Battail C."/>
            <person name="Shen J."/>
            <person name="Sidebottom C.H."/>
            <person name="Wang X."/>
            <person name="Canaguier A."/>
            <person name="Chauveau A."/>
            <person name="Berard A."/>
            <person name="Deniot G."/>
            <person name="Guan M."/>
            <person name="Liu Z."/>
            <person name="Sun F."/>
            <person name="Lim Y.P."/>
            <person name="Lyons E."/>
            <person name="Town C.D."/>
            <person name="Bancroft I."/>
            <person name="Wang X."/>
            <person name="Meng J."/>
            <person name="Ma J."/>
            <person name="Pires J.C."/>
            <person name="King G.J."/>
            <person name="Brunel D."/>
            <person name="Delourme R."/>
            <person name="Renard M."/>
            <person name="Aury J.M."/>
            <person name="Adams K.L."/>
            <person name="Batley J."/>
            <person name="Snowdon R.J."/>
            <person name="Tost J."/>
            <person name="Edwards D."/>
            <person name="Zhou Y."/>
            <person name="Hua W."/>
            <person name="Sharpe A.G."/>
            <person name="Paterson A.H."/>
            <person name="Guan C."/>
            <person name="Wincker P."/>
        </authorList>
    </citation>
    <scope>NUCLEOTIDE SEQUENCE [LARGE SCALE GENOMIC DNA]</scope>
    <source>
        <strain evidence="2">cv. Darmor-bzh</strain>
    </source>
</reference>
<dbReference type="Proteomes" id="UP000028999">
    <property type="component" value="Unassembled WGS sequence"/>
</dbReference>
<protein>
    <submittedName>
        <fullName evidence="1">BnaC05g50080D protein</fullName>
    </submittedName>
</protein>
<name>A0A078JH53_BRANA</name>
<proteinExistence type="predicted"/>
<dbReference type="PaxDb" id="3708-A0A078JH53"/>
<gene>
    <name evidence="1" type="primary">BnaC05g50080D</name>
    <name evidence="1" type="ORF">GSBRNA2T00044045001</name>
</gene>
<dbReference type="AlphaFoldDB" id="A0A078JH53"/>
<dbReference type="EMBL" id="LK034631">
    <property type="protein sequence ID" value="CDY65031.1"/>
    <property type="molecule type" value="Genomic_DNA"/>
</dbReference>
<organism evidence="1 2">
    <name type="scientific">Brassica napus</name>
    <name type="common">Rape</name>
    <dbReference type="NCBI Taxonomy" id="3708"/>
    <lineage>
        <taxon>Eukaryota</taxon>
        <taxon>Viridiplantae</taxon>
        <taxon>Streptophyta</taxon>
        <taxon>Embryophyta</taxon>
        <taxon>Tracheophyta</taxon>
        <taxon>Spermatophyta</taxon>
        <taxon>Magnoliopsida</taxon>
        <taxon>eudicotyledons</taxon>
        <taxon>Gunneridae</taxon>
        <taxon>Pentapetalae</taxon>
        <taxon>rosids</taxon>
        <taxon>malvids</taxon>
        <taxon>Brassicales</taxon>
        <taxon>Brassicaceae</taxon>
        <taxon>Brassiceae</taxon>
        <taxon>Brassica</taxon>
    </lineage>
</organism>
<evidence type="ECO:0000313" key="2">
    <source>
        <dbReference type="Proteomes" id="UP000028999"/>
    </source>
</evidence>
<dbReference type="Gramene" id="CDY65031">
    <property type="protein sequence ID" value="CDY65031"/>
    <property type="gene ID" value="GSBRNA2T00044045001"/>
</dbReference>
<sequence length="101" mass="10895">MMKIDPVEAVAVMEEVVTEMKNVRVDTRDSRIRFGGCGYSKGGVGGGTVDVAVDIGVEVVVVVVVMYTKVVVDTEVDTFGNFVDETSFTNLIHTISSMELC</sequence>
<evidence type="ECO:0000313" key="1">
    <source>
        <dbReference type="EMBL" id="CDY65031.1"/>
    </source>
</evidence>
<keyword evidence="2" id="KW-1185">Reference proteome</keyword>